<dbReference type="OrthoDB" id="270318at2759"/>
<dbReference type="Proteomes" id="UP000789739">
    <property type="component" value="Unassembled WGS sequence"/>
</dbReference>
<reference evidence="1" key="1">
    <citation type="submission" date="2021-06" db="EMBL/GenBank/DDBJ databases">
        <authorList>
            <person name="Kallberg Y."/>
            <person name="Tangrot J."/>
            <person name="Rosling A."/>
        </authorList>
    </citation>
    <scope>NUCLEOTIDE SEQUENCE</scope>
    <source>
        <strain evidence="1">BR232B</strain>
    </source>
</reference>
<proteinExistence type="predicted"/>
<sequence>MQDNQIQCTLDNLLVELKLEVILNLKNPSPLAKCSREWYNLVHSPYAKSKWLIYQFSRTHALIHAIRLGEPFINPTVVRNLLAQKANISRYAIQKLKAGFEQRDTQRLWGSHLTNDIYSYIMAEGFKRYGDGVCLGENDMEFFYSRSGGPSTIREAKLIFRRNIGEIRSLIQTCKFAPFPPRPDSGVLSSYPPAYGDYPTSDGYGNVPQLNVISRAILLCPDLINEWKRIGYANVVSDVNDLVIQGLLQILFPKTTGGNWVKPTVAMVVRKLNYLISLGFGVWDRVFGDGLLMFGEKVMDVGDIIVESFAVVRSLTIEQVLGICLDEILNPKKELIEHYLLDYIVDRVDDPENKIISIFRKYGVIDEHLGPRRQMPIPLSQTFLKYSAPIYRFMVIKFGVKAQITRHLMKELLVGRVGISQHPDSITHRGRWRDLVIIFNEYYNINVPFEPEELYIFKLCQNEFVIKSLFEGYLPKLFGYEGGYKAPLTLRTAVLMPVTPLPQALLKKRKGAKKAKTELQKRWVEACSRQLEGEGVDNVVFGDALQKFLRLARDLTKPKQNTKRARLS</sequence>
<dbReference type="EMBL" id="CAJVPI010001862">
    <property type="protein sequence ID" value="CAG8629017.1"/>
    <property type="molecule type" value="Genomic_DNA"/>
</dbReference>
<name>A0A9N9DB04_9GLOM</name>
<comment type="caution">
    <text evidence="1">The sequence shown here is derived from an EMBL/GenBank/DDBJ whole genome shotgun (WGS) entry which is preliminary data.</text>
</comment>
<evidence type="ECO:0000313" key="1">
    <source>
        <dbReference type="EMBL" id="CAG8629017.1"/>
    </source>
</evidence>
<evidence type="ECO:0000313" key="2">
    <source>
        <dbReference type="Proteomes" id="UP000789739"/>
    </source>
</evidence>
<organism evidence="1 2">
    <name type="scientific">Paraglomus brasilianum</name>
    <dbReference type="NCBI Taxonomy" id="144538"/>
    <lineage>
        <taxon>Eukaryota</taxon>
        <taxon>Fungi</taxon>
        <taxon>Fungi incertae sedis</taxon>
        <taxon>Mucoromycota</taxon>
        <taxon>Glomeromycotina</taxon>
        <taxon>Glomeromycetes</taxon>
        <taxon>Paraglomerales</taxon>
        <taxon>Paraglomeraceae</taxon>
        <taxon>Paraglomus</taxon>
    </lineage>
</organism>
<dbReference type="AlphaFoldDB" id="A0A9N9DB04"/>
<accession>A0A9N9DB04</accession>
<protein>
    <submittedName>
        <fullName evidence="1">8464_t:CDS:1</fullName>
    </submittedName>
</protein>
<gene>
    <name evidence="1" type="ORF">PBRASI_LOCUS9145</name>
</gene>
<keyword evidence="2" id="KW-1185">Reference proteome</keyword>